<dbReference type="EMBL" id="AP024447">
    <property type="protein sequence ID" value="BCS25624.1"/>
    <property type="molecule type" value="Genomic_DNA"/>
</dbReference>
<dbReference type="OrthoDB" id="4363600at2759"/>
<dbReference type="RefSeq" id="XP_041557818.1">
    <property type="nucleotide sequence ID" value="XM_041705321.1"/>
</dbReference>
<dbReference type="KEGG" id="apuu:APUU_50335A"/>
<keyword evidence="3" id="KW-1185">Reference proteome</keyword>
<organism evidence="2 3">
    <name type="scientific">Aspergillus puulaauensis</name>
    <dbReference type="NCBI Taxonomy" id="1220207"/>
    <lineage>
        <taxon>Eukaryota</taxon>
        <taxon>Fungi</taxon>
        <taxon>Dikarya</taxon>
        <taxon>Ascomycota</taxon>
        <taxon>Pezizomycotina</taxon>
        <taxon>Eurotiomycetes</taxon>
        <taxon>Eurotiomycetidae</taxon>
        <taxon>Eurotiales</taxon>
        <taxon>Aspergillaceae</taxon>
        <taxon>Aspergillus</taxon>
    </lineage>
</organism>
<evidence type="ECO:0000256" key="1">
    <source>
        <dbReference type="SAM" id="MobiDB-lite"/>
    </source>
</evidence>
<accession>A0A7R7XQM4</accession>
<feature type="region of interest" description="Disordered" evidence="1">
    <location>
        <begin position="467"/>
        <end position="496"/>
    </location>
</feature>
<protein>
    <submittedName>
        <fullName evidence="2">Uncharacterized protein</fullName>
    </submittedName>
</protein>
<gene>
    <name evidence="2" type="ORF">APUU_50335A</name>
</gene>
<name>A0A7R7XQM4_9EURO</name>
<reference evidence="2" key="2">
    <citation type="submission" date="2021-02" db="EMBL/GenBank/DDBJ databases">
        <title>Aspergillus puulaauensis MK2 genome sequence.</title>
        <authorList>
            <person name="Futagami T."/>
            <person name="Mori K."/>
            <person name="Kadooka C."/>
            <person name="Tanaka T."/>
        </authorList>
    </citation>
    <scope>NUCLEOTIDE SEQUENCE</scope>
    <source>
        <strain evidence="2">MK2</strain>
    </source>
</reference>
<sequence length="590" mass="67139">MPYNIEGSVPGEAAVAARAESVIPVFKMKKTREELRLARKLLDRNVLALYEEDGERALTSEDTIQYAHETMKDMTDVTEPGVLNSIDEAEDTRYGEVTEQDEETPMFAIDSSLIEEDDCEPLEHENKDRRRSDPPAYVVSHPWHIVDYHLYLCSAEKGQTLEVRRDSMYLFDGADCCPFPYEEFAEDRALISQCSPGDQPQLLFGILPIADRLHFADRNPSFGGRHYVLGFDYDCKTLYARRFNWFPHDLSDIWCVWDNGSNMYTATVPDLIQIMDTSLGQGEMHVGMGILSSSPNCLALESDDDPGLEIIIATLWCQWLLDFSGILFKQNAVSLPDFQARLGSYVEQGRLILQRASYRAWFAVRDGHSKEQYKYQTMINQYTNDLYTFEKSEKDGSLRGQSWKAPGLETCSQIRYKERMQRKKRVEQRLEELFVVPETEGVQSQETVLQDILAKTQRRSIDLKAMNRAEAPRTPSPKSRLHSPAPSEQCFSPGSPEIVTPVTESCDEFEVTGCHHLPFSVLLEQALELVHANPELDTFANSGKFGALLEEMGIGIQQPVLGFDNHRWMFNMDLVQDSPASRLLPSLLIQ</sequence>
<dbReference type="GeneID" id="64975629"/>
<proteinExistence type="predicted"/>
<evidence type="ECO:0000313" key="2">
    <source>
        <dbReference type="EMBL" id="BCS25624.1"/>
    </source>
</evidence>
<dbReference type="Proteomes" id="UP000654913">
    <property type="component" value="Chromosome 5"/>
</dbReference>
<evidence type="ECO:0000313" key="3">
    <source>
        <dbReference type="Proteomes" id="UP000654913"/>
    </source>
</evidence>
<reference evidence="2" key="1">
    <citation type="submission" date="2021-01" db="EMBL/GenBank/DDBJ databases">
        <authorList>
            <consortium name="Aspergillus puulaauensis MK2 genome sequencing consortium"/>
            <person name="Kazuki M."/>
            <person name="Futagami T."/>
        </authorList>
    </citation>
    <scope>NUCLEOTIDE SEQUENCE</scope>
    <source>
        <strain evidence="2">MK2</strain>
    </source>
</reference>
<dbReference type="AlphaFoldDB" id="A0A7R7XQM4"/>